<reference evidence="1" key="1">
    <citation type="journal article" date="2020" name="Nature">
        <title>Giant virus diversity and host interactions through global metagenomics.</title>
        <authorList>
            <person name="Schulz F."/>
            <person name="Roux S."/>
            <person name="Paez-Espino D."/>
            <person name="Jungbluth S."/>
            <person name="Walsh D.A."/>
            <person name="Denef V.J."/>
            <person name="McMahon K.D."/>
            <person name="Konstantinidis K.T."/>
            <person name="Eloe-Fadrosh E.A."/>
            <person name="Kyrpides N.C."/>
            <person name="Woyke T."/>
        </authorList>
    </citation>
    <scope>NUCLEOTIDE SEQUENCE</scope>
    <source>
        <strain evidence="1">GVMAG-M-3300025695-21</strain>
    </source>
</reference>
<sequence>MIIKIIKLYNYIKLKLICYKYKYKKNIEDATLKKGVNIEMVKYINDNNFTNSIFFKKNYINNITYLSYV</sequence>
<name>A0A6C0J2Q4_9ZZZZ</name>
<proteinExistence type="predicted"/>
<accession>A0A6C0J2Q4</accession>
<evidence type="ECO:0000313" key="1">
    <source>
        <dbReference type="EMBL" id="QHT99060.1"/>
    </source>
</evidence>
<dbReference type="AlphaFoldDB" id="A0A6C0J2Q4"/>
<protein>
    <submittedName>
        <fullName evidence="1">Uncharacterized protein</fullName>
    </submittedName>
</protein>
<organism evidence="1">
    <name type="scientific">viral metagenome</name>
    <dbReference type="NCBI Taxonomy" id="1070528"/>
    <lineage>
        <taxon>unclassified sequences</taxon>
        <taxon>metagenomes</taxon>
        <taxon>organismal metagenomes</taxon>
    </lineage>
</organism>
<dbReference type="EMBL" id="MN740301">
    <property type="protein sequence ID" value="QHT99060.1"/>
    <property type="molecule type" value="Genomic_DNA"/>
</dbReference>